<organism evidence="7 8">
    <name type="scientific">Zalerion maritima</name>
    <dbReference type="NCBI Taxonomy" id="339359"/>
    <lineage>
        <taxon>Eukaryota</taxon>
        <taxon>Fungi</taxon>
        <taxon>Dikarya</taxon>
        <taxon>Ascomycota</taxon>
        <taxon>Pezizomycotina</taxon>
        <taxon>Sordariomycetes</taxon>
        <taxon>Lulworthiomycetidae</taxon>
        <taxon>Lulworthiales</taxon>
        <taxon>Lulworthiaceae</taxon>
        <taxon>Zalerion</taxon>
    </lineage>
</organism>
<comment type="similarity">
    <text evidence="2">Belongs to the metallo-beta-lactamase superfamily.</text>
</comment>
<evidence type="ECO:0000313" key="7">
    <source>
        <dbReference type="EMBL" id="KAJ2901612.1"/>
    </source>
</evidence>
<dbReference type="GO" id="GO:0046872">
    <property type="term" value="F:metal ion binding"/>
    <property type="evidence" value="ECO:0007669"/>
    <property type="project" value="UniProtKB-KW"/>
</dbReference>
<evidence type="ECO:0000256" key="5">
    <source>
        <dbReference type="ARBA" id="ARBA00022833"/>
    </source>
</evidence>
<comment type="cofactor">
    <cofactor evidence="1">
        <name>Zn(2+)</name>
        <dbReference type="ChEBI" id="CHEBI:29105"/>
    </cofactor>
</comment>
<evidence type="ECO:0000256" key="1">
    <source>
        <dbReference type="ARBA" id="ARBA00001947"/>
    </source>
</evidence>
<dbReference type="GO" id="GO:0016787">
    <property type="term" value="F:hydrolase activity"/>
    <property type="evidence" value="ECO:0007669"/>
    <property type="project" value="UniProtKB-KW"/>
</dbReference>
<dbReference type="Gene3D" id="3.60.15.10">
    <property type="entry name" value="Ribonuclease Z/Hydroxyacylglutathione hydrolase-like"/>
    <property type="match status" value="1"/>
</dbReference>
<evidence type="ECO:0000256" key="3">
    <source>
        <dbReference type="ARBA" id="ARBA00022723"/>
    </source>
</evidence>
<sequence>MSEIAATTADLLALESAASGQVAISALRGGTFTLPKKLFVSGSADDERTLVPSLSFLLLCESREGKRRRIIFDLGLRRDVDAYTPQLQAHVRNRQPMRTFPDVRQGLLDGNLDPGAIDEVILSHVHWDHIGTPSDFPCARFFVGAGSLALLTAGMSGHMSHSNFQHDLFDNMDVREFTDPGTPGDDEESGSETGWRSAGGLRILDISSDGAVYAVDSPGHLTGHVALLARRGPRRWVLLIGDACHDGRLLTGEREIAQWTDDEGRACCIHADKETATATLASFARWKQASEQCGIDLQIIFAHDAEWAQSHAEAFFPGTI</sequence>
<dbReference type="PANTHER" id="PTHR42978">
    <property type="entry name" value="QUORUM-QUENCHING LACTONASE YTNP-RELATED-RELATED"/>
    <property type="match status" value="1"/>
</dbReference>
<evidence type="ECO:0000313" key="8">
    <source>
        <dbReference type="Proteomes" id="UP001201980"/>
    </source>
</evidence>
<dbReference type="SUPFAM" id="SSF56281">
    <property type="entry name" value="Metallo-hydrolase/oxidoreductase"/>
    <property type="match status" value="1"/>
</dbReference>
<reference evidence="7" key="1">
    <citation type="submission" date="2022-07" db="EMBL/GenBank/DDBJ databases">
        <title>Draft genome sequence of Zalerion maritima ATCC 34329, a (micro)plastics degrading marine fungus.</title>
        <authorList>
            <person name="Paco A."/>
            <person name="Goncalves M.F.M."/>
            <person name="Rocha-Santos T.A.P."/>
            <person name="Alves A."/>
        </authorList>
    </citation>
    <scope>NUCLEOTIDE SEQUENCE</scope>
    <source>
        <strain evidence="7">ATCC 34329</strain>
    </source>
</reference>
<proteinExistence type="inferred from homology"/>
<evidence type="ECO:0008006" key="9">
    <source>
        <dbReference type="Google" id="ProtNLM"/>
    </source>
</evidence>
<dbReference type="InterPro" id="IPR051013">
    <property type="entry name" value="MBL_superfamily_lactonases"/>
</dbReference>
<feature type="region of interest" description="Disordered" evidence="6">
    <location>
        <begin position="175"/>
        <end position="196"/>
    </location>
</feature>
<keyword evidence="4" id="KW-0378">Hydrolase</keyword>
<evidence type="ECO:0000256" key="6">
    <source>
        <dbReference type="SAM" id="MobiDB-lite"/>
    </source>
</evidence>
<evidence type="ECO:0000256" key="4">
    <source>
        <dbReference type="ARBA" id="ARBA00022801"/>
    </source>
</evidence>
<evidence type="ECO:0000256" key="2">
    <source>
        <dbReference type="ARBA" id="ARBA00007749"/>
    </source>
</evidence>
<keyword evidence="8" id="KW-1185">Reference proteome</keyword>
<comment type="caution">
    <text evidence="7">The sequence shown here is derived from an EMBL/GenBank/DDBJ whole genome shotgun (WGS) entry which is preliminary data.</text>
</comment>
<keyword evidence="5" id="KW-0862">Zinc</keyword>
<dbReference type="AlphaFoldDB" id="A0AAD5WSZ9"/>
<gene>
    <name evidence="7" type="ORF">MKZ38_001632</name>
</gene>
<dbReference type="InterPro" id="IPR036866">
    <property type="entry name" value="RibonucZ/Hydroxyglut_hydro"/>
</dbReference>
<accession>A0AAD5WSZ9</accession>
<dbReference type="CDD" id="cd07730">
    <property type="entry name" value="metallo-hydrolase-like_MBL-fold"/>
    <property type="match status" value="1"/>
</dbReference>
<keyword evidence="3" id="KW-0479">Metal-binding</keyword>
<protein>
    <recommendedName>
        <fullName evidence="9">Metallo-beta-lactamase domain-containing protein</fullName>
    </recommendedName>
</protein>
<name>A0AAD5WSZ9_9PEZI</name>
<dbReference type="EMBL" id="JAKWBI020000145">
    <property type="protein sequence ID" value="KAJ2901612.1"/>
    <property type="molecule type" value="Genomic_DNA"/>
</dbReference>
<dbReference type="Proteomes" id="UP001201980">
    <property type="component" value="Unassembled WGS sequence"/>
</dbReference>
<dbReference type="PANTHER" id="PTHR42978:SF2">
    <property type="entry name" value="102 KBASES UNSTABLE REGION: FROM 1 TO 119443"/>
    <property type="match status" value="1"/>
</dbReference>